<dbReference type="EMBL" id="LJCR01000153">
    <property type="protein sequence ID" value="KPV53904.1"/>
    <property type="molecule type" value="Genomic_DNA"/>
</dbReference>
<proteinExistence type="predicted"/>
<evidence type="ECO:0000313" key="2">
    <source>
        <dbReference type="Proteomes" id="UP000050509"/>
    </source>
</evidence>
<dbReference type="AlphaFoldDB" id="A0A0P9D7R1"/>
<gene>
    <name evidence="1" type="ORF">SE17_06940</name>
</gene>
<protein>
    <recommendedName>
        <fullName evidence="3">YubB ferredoxin-like domain-containing protein</fullName>
    </recommendedName>
</protein>
<comment type="caution">
    <text evidence="1">The sequence shown here is derived from an EMBL/GenBank/DDBJ whole genome shotgun (WGS) entry which is preliminary data.</text>
</comment>
<sequence length="200" mass="21775">MTDLCWNELKVIGRATDLDALLGKIRRGPDGFGDTQLLLLESLAPCQALSVVLTEAEEAAGMVPQPAHPSIEAQIGRWGVKWGDMGTELQRRTSRSLTFGFTTLWGPPLAGIDVIARDYPHMRFRLSARGPDGERIRATWEAGERVEGQTPEIMLGVTAERLVLDLLASGDLLAVLEDLRGRQAAHALSTAQPTVQRLAV</sequence>
<keyword evidence="2" id="KW-1185">Reference proteome</keyword>
<evidence type="ECO:0000313" key="1">
    <source>
        <dbReference type="EMBL" id="KPV53904.1"/>
    </source>
</evidence>
<name>A0A0P9D7R1_9CHLR</name>
<organism evidence="1 2">
    <name type="scientific">Kouleothrix aurantiaca</name>
    <dbReference type="NCBI Taxonomy" id="186479"/>
    <lineage>
        <taxon>Bacteria</taxon>
        <taxon>Bacillati</taxon>
        <taxon>Chloroflexota</taxon>
        <taxon>Chloroflexia</taxon>
        <taxon>Chloroflexales</taxon>
        <taxon>Roseiflexineae</taxon>
        <taxon>Roseiflexaceae</taxon>
        <taxon>Kouleothrix</taxon>
    </lineage>
</organism>
<accession>A0A0P9D7R1</accession>
<evidence type="ECO:0008006" key="3">
    <source>
        <dbReference type="Google" id="ProtNLM"/>
    </source>
</evidence>
<reference evidence="1 2" key="1">
    <citation type="submission" date="2015-09" db="EMBL/GenBank/DDBJ databases">
        <title>Draft genome sequence of Kouleothrix aurantiaca JCM 19913.</title>
        <authorList>
            <person name="Hemp J."/>
        </authorList>
    </citation>
    <scope>NUCLEOTIDE SEQUENCE [LARGE SCALE GENOMIC DNA]</scope>
    <source>
        <strain evidence="1 2">COM-B</strain>
    </source>
</reference>
<dbReference type="Proteomes" id="UP000050509">
    <property type="component" value="Unassembled WGS sequence"/>
</dbReference>